<accession>A0A175RVV4</accession>
<sequence>MTVLLVSGAPASGKTTLATALAARLGWPQVHRDELYAGITAAGDVDRDEVVPLGVAAFWSVTAAYARAGSSVIAEATLYRGQSEAEVRDVLGGPWPIRNLHCVTPTWHGRFVARGHEARLNDRALANAPATVPPLDLGCPLLEVDTTDGYDPGVDDLVRWATV</sequence>
<dbReference type="InterPro" id="IPR027417">
    <property type="entry name" value="P-loop_NTPase"/>
</dbReference>
<dbReference type="Proteomes" id="UP000078252">
    <property type="component" value="Unassembled WGS sequence"/>
</dbReference>
<dbReference type="Gene3D" id="3.40.50.300">
    <property type="entry name" value="P-loop containing nucleotide triphosphate hydrolases"/>
    <property type="match status" value="1"/>
</dbReference>
<dbReference type="AlphaFoldDB" id="A0A175RVV4"/>
<protein>
    <recommendedName>
        <fullName evidence="3">AAA+ ATPase domain-containing protein</fullName>
    </recommendedName>
</protein>
<dbReference type="SUPFAM" id="SSF52540">
    <property type="entry name" value="P-loop containing nucleoside triphosphate hydrolases"/>
    <property type="match status" value="1"/>
</dbReference>
<comment type="caution">
    <text evidence="1">The sequence shown here is derived from an EMBL/GenBank/DDBJ whole genome shotgun (WGS) entry which is preliminary data.</text>
</comment>
<evidence type="ECO:0000313" key="1">
    <source>
        <dbReference type="EMBL" id="KTR06992.1"/>
    </source>
</evidence>
<dbReference type="PATRIC" id="fig|33881.3.peg.2048"/>
<organism evidence="1 2">
    <name type="scientific">Curtobacterium luteum</name>
    <dbReference type="NCBI Taxonomy" id="33881"/>
    <lineage>
        <taxon>Bacteria</taxon>
        <taxon>Bacillati</taxon>
        <taxon>Actinomycetota</taxon>
        <taxon>Actinomycetes</taxon>
        <taxon>Micrococcales</taxon>
        <taxon>Microbacteriaceae</taxon>
        <taxon>Curtobacterium</taxon>
    </lineage>
</organism>
<gene>
    <name evidence="1" type="ORF">NS184_08590</name>
</gene>
<dbReference type="Pfam" id="PF13671">
    <property type="entry name" value="AAA_33"/>
    <property type="match status" value="1"/>
</dbReference>
<dbReference type="EMBL" id="LDQC01000044">
    <property type="protein sequence ID" value="KTR06992.1"/>
    <property type="molecule type" value="Genomic_DNA"/>
</dbReference>
<evidence type="ECO:0008006" key="3">
    <source>
        <dbReference type="Google" id="ProtNLM"/>
    </source>
</evidence>
<reference evidence="1 2" key="1">
    <citation type="journal article" date="2016" name="Front. Microbiol.">
        <title>Genomic Resource of Rice Seed Associated Bacteria.</title>
        <authorList>
            <person name="Midha S."/>
            <person name="Bansal K."/>
            <person name="Sharma S."/>
            <person name="Kumar N."/>
            <person name="Patil P.P."/>
            <person name="Chaudhry V."/>
            <person name="Patil P.B."/>
        </authorList>
    </citation>
    <scope>NUCLEOTIDE SEQUENCE [LARGE SCALE GENOMIC DNA]</scope>
    <source>
        <strain evidence="1 2">NS184</strain>
    </source>
</reference>
<evidence type="ECO:0000313" key="2">
    <source>
        <dbReference type="Proteomes" id="UP000078252"/>
    </source>
</evidence>
<name>A0A175RVV4_9MICO</name>
<proteinExistence type="predicted"/>